<dbReference type="GO" id="GO:0006351">
    <property type="term" value="P:DNA-templated transcription"/>
    <property type="evidence" value="ECO:0007669"/>
    <property type="project" value="InterPro"/>
</dbReference>
<dbReference type="GO" id="GO:0008270">
    <property type="term" value="F:zinc ion binding"/>
    <property type="evidence" value="ECO:0007669"/>
    <property type="project" value="UniProtKB-KW"/>
</dbReference>
<evidence type="ECO:0000256" key="4">
    <source>
        <dbReference type="ARBA" id="ARBA00022771"/>
    </source>
</evidence>
<feature type="region of interest" description="Disordered" evidence="7">
    <location>
        <begin position="82"/>
        <end position="116"/>
    </location>
</feature>
<dbReference type="GeneID" id="81590391"/>
<evidence type="ECO:0000256" key="1">
    <source>
        <dbReference type="ARBA" id="ARBA00004123"/>
    </source>
</evidence>
<sequence>MPHDPTASFDFSSTYEFEMLWNNSNDIADFLPASFFDTDFSLSDIWQTDNHRVNSSMAPISHTEQSGQDSIPRNADEPLSFISLPSRLPPLEPDSLSSRDERLPHNELDSPGGIDPVTDTETALPWNISALAYDRISAGIRTYDDILPTGFLIPSRHTISRYISGYFRGFHEHFPLIHPPTLKLDNISPELLLAMVAMGAFCRVEKRKGYKLYLAAKAIIMHHLGLRTRLSLTRLARGSSNHPRNKVSRSNSTNIDGDEGSDHCHFPTKTTTSPLGLQTLQSLVILIAMAMWADVPAVQDALSMGSQLAMLTREAGLGQPDGIVGRCTWSDWINREERRRTLFVSYTLLNLCSISFDVPPLILNQEIRLSLPHCNTEWVNTSAAEWQHTRETYGHTERQFQSTLTDMMAGTDVHHEEPLSALGNYALINALIQSIYFERQSTTSHTIRLDIMKKFESALQTWQRSWEATLETSLDPESPRGPLGFNSAALLRLAYLRLNANLGPCRNLLSQDPQSIALLFTNNTPLFTRSLHIDRAVLQCIHALSIPIRVGVAFAACTQSVNGSIQHPLCTLECAILLSRWLGIISDVVEASGLETLREDERKLLGMIASLIRETDWADTLESKEADSYCIRRMAATVVRLWAETFQGVHIFEIVRVIGETLSIVAEILEKRLEPQENHLYID</sequence>
<evidence type="ECO:0000259" key="8">
    <source>
        <dbReference type="Pfam" id="PF04082"/>
    </source>
</evidence>
<dbReference type="Pfam" id="PF04082">
    <property type="entry name" value="Fungal_trans"/>
    <property type="match status" value="1"/>
</dbReference>
<feature type="region of interest" description="Disordered" evidence="7">
    <location>
        <begin position="57"/>
        <end position="76"/>
    </location>
</feature>
<keyword evidence="6" id="KW-0539">Nucleus</keyword>
<protein>
    <recommendedName>
        <fullName evidence="8">Xylanolytic transcriptional activator regulatory domain-containing protein</fullName>
    </recommendedName>
</protein>
<reference evidence="9" key="1">
    <citation type="journal article" date="2023" name="IMA Fungus">
        <title>Comparative genomic study of the Penicillium genus elucidates a diverse pangenome and 15 lateral gene transfer events.</title>
        <authorList>
            <person name="Petersen C."/>
            <person name="Sorensen T."/>
            <person name="Nielsen M.R."/>
            <person name="Sondergaard T.E."/>
            <person name="Sorensen J.L."/>
            <person name="Fitzpatrick D.A."/>
            <person name="Frisvad J.C."/>
            <person name="Nielsen K.L."/>
        </authorList>
    </citation>
    <scope>NUCLEOTIDE SEQUENCE</scope>
    <source>
        <strain evidence="9">IBT 12815</strain>
    </source>
</reference>
<dbReference type="GO" id="GO:0000978">
    <property type="term" value="F:RNA polymerase II cis-regulatory region sequence-specific DNA binding"/>
    <property type="evidence" value="ECO:0007669"/>
    <property type="project" value="InterPro"/>
</dbReference>
<dbReference type="RefSeq" id="XP_056748817.1">
    <property type="nucleotide sequence ID" value="XM_056900149.1"/>
</dbReference>
<keyword evidence="4" id="KW-0863">Zinc-finger</keyword>
<dbReference type="AlphaFoldDB" id="A0AAD6DSF9"/>
<dbReference type="EMBL" id="JAQJAE010000005">
    <property type="protein sequence ID" value="KAJ5592191.1"/>
    <property type="molecule type" value="Genomic_DNA"/>
</dbReference>
<dbReference type="Proteomes" id="UP001213799">
    <property type="component" value="Unassembled WGS sequence"/>
</dbReference>
<dbReference type="InterPro" id="IPR051059">
    <property type="entry name" value="VerF-like"/>
</dbReference>
<evidence type="ECO:0000313" key="9">
    <source>
        <dbReference type="EMBL" id="KAJ5592191.1"/>
    </source>
</evidence>
<dbReference type="PANTHER" id="PTHR40626:SF10">
    <property type="entry name" value="C2H2-TYPE DOMAIN-CONTAINING PROTEIN"/>
    <property type="match status" value="1"/>
</dbReference>
<evidence type="ECO:0000256" key="2">
    <source>
        <dbReference type="ARBA" id="ARBA00022723"/>
    </source>
</evidence>
<dbReference type="PANTHER" id="PTHR40626">
    <property type="entry name" value="MIP31509P"/>
    <property type="match status" value="1"/>
</dbReference>
<dbReference type="CDD" id="cd12148">
    <property type="entry name" value="fungal_TF_MHR"/>
    <property type="match status" value="1"/>
</dbReference>
<evidence type="ECO:0000313" key="10">
    <source>
        <dbReference type="Proteomes" id="UP001213799"/>
    </source>
</evidence>
<dbReference type="GO" id="GO:0005634">
    <property type="term" value="C:nucleus"/>
    <property type="evidence" value="ECO:0007669"/>
    <property type="project" value="UniProtKB-SubCell"/>
</dbReference>
<comment type="caution">
    <text evidence="9">The sequence shown here is derived from an EMBL/GenBank/DDBJ whole genome shotgun (WGS) entry which is preliminary data.</text>
</comment>
<feature type="region of interest" description="Disordered" evidence="7">
    <location>
        <begin position="237"/>
        <end position="268"/>
    </location>
</feature>
<evidence type="ECO:0000256" key="3">
    <source>
        <dbReference type="ARBA" id="ARBA00022737"/>
    </source>
</evidence>
<comment type="subcellular location">
    <subcellularLocation>
        <location evidence="1">Nucleus</location>
    </subcellularLocation>
</comment>
<accession>A0AAD6DSF9</accession>
<keyword evidence="3" id="KW-0677">Repeat</keyword>
<evidence type="ECO:0000256" key="5">
    <source>
        <dbReference type="ARBA" id="ARBA00022833"/>
    </source>
</evidence>
<dbReference type="GO" id="GO:0000981">
    <property type="term" value="F:DNA-binding transcription factor activity, RNA polymerase II-specific"/>
    <property type="evidence" value="ECO:0007669"/>
    <property type="project" value="InterPro"/>
</dbReference>
<dbReference type="InterPro" id="IPR007219">
    <property type="entry name" value="XnlR_reg_dom"/>
</dbReference>
<evidence type="ECO:0000256" key="6">
    <source>
        <dbReference type="ARBA" id="ARBA00023242"/>
    </source>
</evidence>
<proteinExistence type="predicted"/>
<name>A0AAD6DSF9_9EURO</name>
<reference evidence="9" key="2">
    <citation type="submission" date="2023-01" db="EMBL/GenBank/DDBJ databases">
        <authorList>
            <person name="Petersen C."/>
        </authorList>
    </citation>
    <scope>NUCLEOTIDE SEQUENCE</scope>
    <source>
        <strain evidence="9">IBT 12815</strain>
    </source>
</reference>
<gene>
    <name evidence="9" type="ORF">N7537_009095</name>
</gene>
<evidence type="ECO:0000256" key="7">
    <source>
        <dbReference type="SAM" id="MobiDB-lite"/>
    </source>
</evidence>
<feature type="compositionally biased region" description="Polar residues" evidence="7">
    <location>
        <begin position="57"/>
        <end position="71"/>
    </location>
</feature>
<keyword evidence="5" id="KW-0862">Zinc</keyword>
<organism evidence="9 10">
    <name type="scientific">Penicillium hordei</name>
    <dbReference type="NCBI Taxonomy" id="40994"/>
    <lineage>
        <taxon>Eukaryota</taxon>
        <taxon>Fungi</taxon>
        <taxon>Dikarya</taxon>
        <taxon>Ascomycota</taxon>
        <taxon>Pezizomycotina</taxon>
        <taxon>Eurotiomycetes</taxon>
        <taxon>Eurotiomycetidae</taxon>
        <taxon>Eurotiales</taxon>
        <taxon>Aspergillaceae</taxon>
        <taxon>Penicillium</taxon>
    </lineage>
</organism>
<feature type="domain" description="Xylanolytic transcriptional activator regulatory" evidence="8">
    <location>
        <begin position="164"/>
        <end position="463"/>
    </location>
</feature>
<dbReference type="GO" id="GO:0000785">
    <property type="term" value="C:chromatin"/>
    <property type="evidence" value="ECO:0007669"/>
    <property type="project" value="TreeGrafter"/>
</dbReference>
<keyword evidence="10" id="KW-1185">Reference proteome</keyword>
<feature type="compositionally biased region" description="Basic and acidic residues" evidence="7">
    <location>
        <begin position="97"/>
        <end position="108"/>
    </location>
</feature>
<keyword evidence="2" id="KW-0479">Metal-binding</keyword>